<dbReference type="Gene3D" id="3.40.630.10">
    <property type="entry name" value="Zn peptidases"/>
    <property type="match status" value="1"/>
</dbReference>
<proteinExistence type="predicted"/>
<dbReference type="AlphaFoldDB" id="A0A917P9A8"/>
<accession>A0A917P9A8</accession>
<gene>
    <name evidence="1" type="ORF">GCM10008939_09690</name>
</gene>
<dbReference type="SUPFAM" id="SSF53187">
    <property type="entry name" value="Zn-dependent exopeptidases"/>
    <property type="match status" value="1"/>
</dbReference>
<organism evidence="1 2">
    <name type="scientific">Deinococcus aquiradiocola</name>
    <dbReference type="NCBI Taxonomy" id="393059"/>
    <lineage>
        <taxon>Bacteria</taxon>
        <taxon>Thermotogati</taxon>
        <taxon>Deinococcota</taxon>
        <taxon>Deinococci</taxon>
        <taxon>Deinococcales</taxon>
        <taxon>Deinococcaceae</taxon>
        <taxon>Deinococcus</taxon>
    </lineage>
</organism>
<evidence type="ECO:0000313" key="2">
    <source>
        <dbReference type="Proteomes" id="UP000635726"/>
    </source>
</evidence>
<reference evidence="1" key="1">
    <citation type="journal article" date="2014" name="Int. J. Syst. Evol. Microbiol.">
        <title>Complete genome sequence of Corynebacterium casei LMG S-19264T (=DSM 44701T), isolated from a smear-ripened cheese.</title>
        <authorList>
            <consortium name="US DOE Joint Genome Institute (JGI-PGF)"/>
            <person name="Walter F."/>
            <person name="Albersmeier A."/>
            <person name="Kalinowski J."/>
            <person name="Ruckert C."/>
        </authorList>
    </citation>
    <scope>NUCLEOTIDE SEQUENCE</scope>
    <source>
        <strain evidence="1">JCM 14371</strain>
    </source>
</reference>
<name>A0A917P9A8_9DEIO</name>
<evidence type="ECO:0000313" key="1">
    <source>
        <dbReference type="EMBL" id="GGJ67459.1"/>
    </source>
</evidence>
<dbReference type="Proteomes" id="UP000635726">
    <property type="component" value="Unassembled WGS sequence"/>
</dbReference>
<protein>
    <submittedName>
        <fullName evidence="1">Peptidase M14</fullName>
    </submittedName>
</protein>
<keyword evidence="2" id="KW-1185">Reference proteome</keyword>
<sequence length="629" mass="68276">MTPDTPAPDTAPRASRTWTATFPWEGTRLRDRLADLLGTRPTGDAWTVRAYVSESPELREVLRGQLQDLLRVRGVPGRVRVRSAYKTAYFWLTEEVRPVWRRSGADTLSVTYPPGATGRFLQELYPLSAELEDEGVQFRAAQGDEPGVYRAKLSRAGRPLWEGQCEVPLRARVTLDGRDVLAPTGRLTVQIGPDLHREAFPTDAELVWDWYAEQVMPGLHAAVHGTAAQPTWEDLRVTVHASEPDVPLALTGERVSMTEALAEDLYFGTLDALKARAGLGVDARTLMPGRIIPVVLAAPGQDTRVTVHLTFPARSHAAVAPPWEPPDPPDGWSGAVSGPLAPARVWAQARAAARDAGLTWTVPATSARGRPVPAVLRAAAGASAAGGGVLVTGGQHANETTGPVAALNLIRTLAAGPRPFAVLPLENPDGADLHRALTQRQPEHMHHAARYTAPGDDLEARLRAGDTRWEAGARDWAARAVQADLHLNLHGYPAHEWVRPFSGYAPHGFESWAVPTGFLTIVLYRPDLAGQARALAHAAAQVLDALPDVRDLTRRALRAHAAHTLSPHFELVDGWPFMLRPATHLLCPVTVITEAPDETVYGERFRMLVRAQEAVCRAALALHARGDLT</sequence>
<dbReference type="RefSeq" id="WP_188961138.1">
    <property type="nucleotide sequence ID" value="NZ_BMOE01000002.1"/>
</dbReference>
<dbReference type="EMBL" id="BMOE01000002">
    <property type="protein sequence ID" value="GGJ67459.1"/>
    <property type="molecule type" value="Genomic_DNA"/>
</dbReference>
<comment type="caution">
    <text evidence="1">The sequence shown here is derived from an EMBL/GenBank/DDBJ whole genome shotgun (WGS) entry which is preliminary data.</text>
</comment>
<reference evidence="1" key="2">
    <citation type="submission" date="2020-09" db="EMBL/GenBank/DDBJ databases">
        <authorList>
            <person name="Sun Q."/>
            <person name="Ohkuma M."/>
        </authorList>
    </citation>
    <scope>NUCLEOTIDE SEQUENCE</scope>
    <source>
        <strain evidence="1">JCM 14371</strain>
    </source>
</reference>